<organism evidence="3 4">
    <name type="scientific">Dicentrarchus labrax</name>
    <name type="common">European seabass</name>
    <name type="synonym">Morone labrax</name>
    <dbReference type="NCBI Taxonomy" id="13489"/>
    <lineage>
        <taxon>Eukaryota</taxon>
        <taxon>Metazoa</taxon>
        <taxon>Chordata</taxon>
        <taxon>Craniata</taxon>
        <taxon>Vertebrata</taxon>
        <taxon>Euteleostomi</taxon>
        <taxon>Actinopterygii</taxon>
        <taxon>Neopterygii</taxon>
        <taxon>Teleostei</taxon>
        <taxon>Neoteleostei</taxon>
        <taxon>Acanthomorphata</taxon>
        <taxon>Eupercaria</taxon>
        <taxon>Moronidae</taxon>
        <taxon>Dicentrarchus</taxon>
    </lineage>
</organism>
<evidence type="ECO:0000256" key="1">
    <source>
        <dbReference type="PROSITE-ProRule" id="PRU00023"/>
    </source>
</evidence>
<dbReference type="InterPro" id="IPR002110">
    <property type="entry name" value="Ankyrin_rpt"/>
</dbReference>
<protein>
    <recommendedName>
        <fullName evidence="5">Ankyrin repeat domain-containing protein 31</fullName>
    </recommendedName>
</protein>
<sequence>MTDDYTREHERNGDESLSDDDSVSLLCDLNACRSRGAAEDMEISDLDSQVGNKESKKKRKINGLEPPGPYTSSCIRSAAGHANSTSQSANALQCVKIHTKRQLNKRNEKGETQLHKACQREDLAQVKALIQAGISVNIEDYAGWTALHEASAVGDEAVVEELLRAGANVNARNCDGVTPLHDAVTTGHYQVVKLLLQYGSNASDRNVGGLSALDMAEEDNIKELLLTFQASSVIHQHLCEAPAQYRQAGDTSSEARCHMQLSCQSSFSPSHNDTANAQSRESDDRDGAREPGDIQLRKKDTTADSLSHSVAVVLEDVKRKQTEISNWPLAGVGDTGRFLSALTHIQNVLIEVLGKQQSEKDNLAKKCRSVSDFLRQRVLRGQLVSIASHQRTLVEILQKQLHLVEVYVTTKAKLSPPNHMSSTVARQQQDQFCTQASTPTFPKASDSHSCNQESQRKEGHRTATQPQLLRSVPPNNARNLTMSRPSASLLTQGKKMLTHTDVLNKKASSCQSNTLQPQNTSQHINFQKRGNNALIQTRAEDNSRHLSKLIQSGVMQTGSTLQLLLKGHWHFAHVLCDSSIKDSKGKLHVAPERWLESILGNNIPVSSAYAWNKVTFRDKPLSHYLLNMETEGNTPETYPEDDVQHWKAGSSREMLTTEASCLSRLMKIKIIHLVDDDELLPNARLNIYWEKLLKKEYSESEDWGSELL</sequence>
<dbReference type="InterPro" id="IPR042334">
    <property type="entry name" value="ANKRD31"/>
</dbReference>
<dbReference type="PANTHER" id="PTHR24176">
    <property type="entry name" value="ANKYRIN REPEAT DOMAIN-CONTAINING PROTEIN 31-RELATED"/>
    <property type="match status" value="1"/>
</dbReference>
<dbReference type="PANTHER" id="PTHR24176:SF14">
    <property type="entry name" value="ANKYRIN REPEAT DOMAIN-CONTAINING PROTEIN 31"/>
    <property type="match status" value="1"/>
</dbReference>
<dbReference type="PROSITE" id="PS50297">
    <property type="entry name" value="ANK_REP_REGION"/>
    <property type="match status" value="3"/>
</dbReference>
<evidence type="ECO:0008006" key="5">
    <source>
        <dbReference type="Google" id="ProtNLM"/>
    </source>
</evidence>
<dbReference type="Gene3D" id="1.25.40.20">
    <property type="entry name" value="Ankyrin repeat-containing domain"/>
    <property type="match status" value="2"/>
</dbReference>
<reference evidence="3" key="1">
    <citation type="submission" date="2025-08" db="UniProtKB">
        <authorList>
            <consortium name="Ensembl"/>
        </authorList>
    </citation>
    <scope>IDENTIFICATION</scope>
</reference>
<dbReference type="SUPFAM" id="SSF48403">
    <property type="entry name" value="Ankyrin repeat"/>
    <property type="match status" value="1"/>
</dbReference>
<feature type="region of interest" description="Disordered" evidence="2">
    <location>
        <begin position="46"/>
        <end position="82"/>
    </location>
</feature>
<dbReference type="GeneTree" id="ENSGT00940000154742"/>
<feature type="compositionally biased region" description="Basic and acidic residues" evidence="2">
    <location>
        <begin position="280"/>
        <end position="302"/>
    </location>
</feature>
<evidence type="ECO:0000313" key="4">
    <source>
        <dbReference type="Proteomes" id="UP000694389"/>
    </source>
</evidence>
<dbReference type="PROSITE" id="PS50088">
    <property type="entry name" value="ANK_REPEAT"/>
    <property type="match status" value="3"/>
</dbReference>
<dbReference type="InterPro" id="IPR036770">
    <property type="entry name" value="Ankyrin_rpt-contain_sf"/>
</dbReference>
<feature type="compositionally biased region" description="Basic and acidic residues" evidence="2">
    <location>
        <begin position="1"/>
        <end position="14"/>
    </location>
</feature>
<dbReference type="SMART" id="SM00248">
    <property type="entry name" value="ANK"/>
    <property type="match status" value="3"/>
</dbReference>
<accession>A0A8C4IR37</accession>
<dbReference type="Pfam" id="PF12796">
    <property type="entry name" value="Ank_2"/>
    <property type="match status" value="1"/>
</dbReference>
<feature type="repeat" description="ANK" evidence="1">
    <location>
        <begin position="109"/>
        <end position="141"/>
    </location>
</feature>
<dbReference type="Pfam" id="PF00023">
    <property type="entry name" value="Ank"/>
    <property type="match status" value="1"/>
</dbReference>
<evidence type="ECO:0000313" key="3">
    <source>
        <dbReference type="Ensembl" id="ENSDLAP00005060740.2"/>
    </source>
</evidence>
<feature type="region of interest" description="Disordered" evidence="2">
    <location>
        <begin position="1"/>
        <end position="21"/>
    </location>
</feature>
<feature type="region of interest" description="Disordered" evidence="2">
    <location>
        <begin position="435"/>
        <end position="487"/>
    </location>
</feature>
<feature type="compositionally biased region" description="Polar residues" evidence="2">
    <location>
        <begin position="265"/>
        <end position="279"/>
    </location>
</feature>
<keyword evidence="1" id="KW-0040">ANK repeat</keyword>
<name>A0A8C4IR37_DICLA</name>
<feature type="compositionally biased region" description="Polar residues" evidence="2">
    <location>
        <begin position="462"/>
        <end position="487"/>
    </location>
</feature>
<evidence type="ECO:0000256" key="2">
    <source>
        <dbReference type="SAM" id="MobiDB-lite"/>
    </source>
</evidence>
<reference evidence="3" key="2">
    <citation type="submission" date="2025-09" db="UniProtKB">
        <authorList>
            <consortium name="Ensembl"/>
        </authorList>
    </citation>
    <scope>IDENTIFICATION</scope>
</reference>
<feature type="repeat" description="ANK" evidence="1">
    <location>
        <begin position="142"/>
        <end position="174"/>
    </location>
</feature>
<keyword evidence="4" id="KW-1185">Reference proteome</keyword>
<feature type="region of interest" description="Disordered" evidence="2">
    <location>
        <begin position="265"/>
        <end position="302"/>
    </location>
</feature>
<dbReference type="Proteomes" id="UP000694389">
    <property type="component" value="Unassembled WGS sequence"/>
</dbReference>
<proteinExistence type="predicted"/>
<dbReference type="AlphaFoldDB" id="A0A8C4IR37"/>
<dbReference type="Ensembl" id="ENSDLAT00005064318.2">
    <property type="protein sequence ID" value="ENSDLAP00005060740.2"/>
    <property type="gene ID" value="ENSDLAG00005025472.2"/>
</dbReference>
<feature type="repeat" description="ANK" evidence="1">
    <location>
        <begin position="175"/>
        <end position="207"/>
    </location>
</feature>